<dbReference type="SUPFAM" id="SSF53335">
    <property type="entry name" value="S-adenosyl-L-methionine-dependent methyltransferases"/>
    <property type="match status" value="1"/>
</dbReference>
<organism evidence="1 2">
    <name type="scientific">Ruminococcus flavefaciens</name>
    <dbReference type="NCBI Taxonomy" id="1265"/>
    <lineage>
        <taxon>Bacteria</taxon>
        <taxon>Bacillati</taxon>
        <taxon>Bacillota</taxon>
        <taxon>Clostridia</taxon>
        <taxon>Eubacteriales</taxon>
        <taxon>Oscillospiraceae</taxon>
        <taxon>Ruminococcus</taxon>
    </lineage>
</organism>
<dbReference type="InterPro" id="IPR029063">
    <property type="entry name" value="SAM-dependent_MTases_sf"/>
</dbReference>
<dbReference type="RefSeq" id="WP_072948087.1">
    <property type="nucleotide sequence ID" value="NZ_FRCT01000001.1"/>
</dbReference>
<sequence length="346" mass="38560">MSYLSQFIESARHQKGIKGKIKRKLFGGIYSALEVADKELSEKSSFLDDNAQRIRDEFEPTCVNVRNNNAIIERLTSENELMKAKIAGLEKKLKSAPAATVVQTEGAAPAAAAVASVSAESGSDYEDIDYFDFENHFRGSIESIKKSQEFYLKFFRDKKKVLDIGCGRGEFLSLMQDNGITAEGVDIYEPYVEYCNMKGLKASCGDGADFLAHTEGIDGIFVGQVVEHLKPHQIIQLCNTAYERLEEGGCIIIETPNPTSLSIYTNAFYIDPSHIKPVHPLTMQYYLEKAGFKDIGIIYTENSRPPFEIPELKCEGDTEEFNKAMKKVSEMLFGSQDYAVVATKKG</sequence>
<name>A0A1M7GK15_RUMFL</name>
<reference evidence="1 2" key="1">
    <citation type="submission" date="2016-11" db="EMBL/GenBank/DDBJ databases">
        <authorList>
            <person name="Jaros S."/>
            <person name="Januszkiewicz K."/>
            <person name="Wedrychowicz H."/>
        </authorList>
    </citation>
    <scope>NUCLEOTIDE SEQUENCE [LARGE SCALE GENOMIC DNA]</scope>
    <source>
        <strain evidence="1 2">Y1</strain>
    </source>
</reference>
<evidence type="ECO:0000313" key="2">
    <source>
        <dbReference type="Proteomes" id="UP000184394"/>
    </source>
</evidence>
<dbReference type="GO" id="GO:0008168">
    <property type="term" value="F:methyltransferase activity"/>
    <property type="evidence" value="ECO:0007669"/>
    <property type="project" value="UniProtKB-KW"/>
</dbReference>
<accession>A0A1M7GK15</accession>
<keyword evidence="1" id="KW-0489">Methyltransferase</keyword>
<dbReference type="Proteomes" id="UP000184394">
    <property type="component" value="Unassembled WGS sequence"/>
</dbReference>
<dbReference type="Pfam" id="PF13489">
    <property type="entry name" value="Methyltransf_23"/>
    <property type="match status" value="1"/>
</dbReference>
<dbReference type="OrthoDB" id="9815644at2"/>
<protein>
    <submittedName>
        <fullName evidence="1">Methyltransferase domain-containing protein</fullName>
    </submittedName>
</protein>
<dbReference type="CDD" id="cd02440">
    <property type="entry name" value="AdoMet_MTases"/>
    <property type="match status" value="1"/>
</dbReference>
<keyword evidence="1" id="KW-0808">Transferase</keyword>
<dbReference type="PANTHER" id="PTHR43861:SF6">
    <property type="entry name" value="METHYLTRANSFERASE TYPE 11"/>
    <property type="match status" value="1"/>
</dbReference>
<gene>
    <name evidence="1" type="ORF">SAMN04487860_101358</name>
</gene>
<dbReference type="Gene3D" id="3.40.50.150">
    <property type="entry name" value="Vaccinia Virus protein VP39"/>
    <property type="match status" value="1"/>
</dbReference>
<dbReference type="GO" id="GO:0032259">
    <property type="term" value="P:methylation"/>
    <property type="evidence" value="ECO:0007669"/>
    <property type="project" value="UniProtKB-KW"/>
</dbReference>
<proteinExistence type="predicted"/>
<evidence type="ECO:0000313" key="1">
    <source>
        <dbReference type="EMBL" id="SHM16744.1"/>
    </source>
</evidence>
<dbReference type="EMBL" id="FRCT01000001">
    <property type="protein sequence ID" value="SHM16744.1"/>
    <property type="molecule type" value="Genomic_DNA"/>
</dbReference>
<dbReference type="PANTHER" id="PTHR43861">
    <property type="entry name" value="TRANS-ACONITATE 2-METHYLTRANSFERASE-RELATED"/>
    <property type="match status" value="1"/>
</dbReference>
<dbReference type="AlphaFoldDB" id="A0A1M7GK15"/>